<dbReference type="InterPro" id="IPR003960">
    <property type="entry name" value="ATPase_AAA_CS"/>
</dbReference>
<dbReference type="KEGG" id="mdi:METDI0395"/>
<feature type="region of interest" description="Disordered" evidence="2">
    <location>
        <begin position="1"/>
        <end position="25"/>
    </location>
</feature>
<dbReference type="PANTHER" id="PTHR23076">
    <property type="entry name" value="METALLOPROTEASE M41 FTSH"/>
    <property type="match status" value="1"/>
</dbReference>
<dbReference type="SUPFAM" id="SSF140990">
    <property type="entry name" value="FtsH protease domain-like"/>
    <property type="match status" value="1"/>
</dbReference>
<dbReference type="Pfam" id="PF00004">
    <property type="entry name" value="AAA"/>
    <property type="match status" value="1"/>
</dbReference>
<comment type="similarity">
    <text evidence="1">Belongs to the AAA ATPase family.</text>
</comment>
<evidence type="ECO:0000256" key="1">
    <source>
        <dbReference type="RuleBase" id="RU003651"/>
    </source>
</evidence>
<feature type="compositionally biased region" description="Basic and acidic residues" evidence="2">
    <location>
        <begin position="1"/>
        <end position="16"/>
    </location>
</feature>
<dbReference type="GeneID" id="72987726"/>
<dbReference type="GO" id="GO:0005524">
    <property type="term" value="F:ATP binding"/>
    <property type="evidence" value="ECO:0007669"/>
    <property type="project" value="UniProtKB-KW"/>
</dbReference>
<dbReference type="Gene3D" id="1.20.58.760">
    <property type="entry name" value="Peptidase M41"/>
    <property type="match status" value="1"/>
</dbReference>
<dbReference type="GO" id="GO:0004222">
    <property type="term" value="F:metalloendopeptidase activity"/>
    <property type="evidence" value="ECO:0007669"/>
    <property type="project" value="InterPro"/>
</dbReference>
<dbReference type="GO" id="GO:0005886">
    <property type="term" value="C:plasma membrane"/>
    <property type="evidence" value="ECO:0007669"/>
    <property type="project" value="TreeGrafter"/>
</dbReference>
<dbReference type="Gene3D" id="3.40.50.300">
    <property type="entry name" value="P-loop containing nucleotide triphosphate hydrolases"/>
    <property type="match status" value="1"/>
</dbReference>
<dbReference type="RefSeq" id="WP_012779190.1">
    <property type="nucleotide sequence ID" value="NC_012988.1"/>
</dbReference>
<organism evidence="4 5">
    <name type="scientific">Methylorubrum extorquens (strain DSM 6343 / CIP 106787 / DM4)</name>
    <name type="common">Methylobacterium extorquens</name>
    <dbReference type="NCBI Taxonomy" id="661410"/>
    <lineage>
        <taxon>Bacteria</taxon>
        <taxon>Pseudomonadati</taxon>
        <taxon>Pseudomonadota</taxon>
        <taxon>Alphaproteobacteria</taxon>
        <taxon>Hyphomicrobiales</taxon>
        <taxon>Methylobacteriaceae</taxon>
        <taxon>Methylorubrum</taxon>
    </lineage>
</organism>
<dbReference type="InterPro" id="IPR000642">
    <property type="entry name" value="Peptidase_M41"/>
</dbReference>
<dbReference type="InterPro" id="IPR003593">
    <property type="entry name" value="AAA+_ATPase"/>
</dbReference>
<dbReference type="Proteomes" id="UP000008070">
    <property type="component" value="Chromosome"/>
</dbReference>
<dbReference type="AlphaFoldDB" id="C7C990"/>
<dbReference type="CDD" id="cd19481">
    <property type="entry name" value="RecA-like_protease"/>
    <property type="match status" value="1"/>
</dbReference>
<protein>
    <recommendedName>
        <fullName evidence="3">AAA+ ATPase domain-containing protein</fullName>
    </recommendedName>
</protein>
<dbReference type="EMBL" id="FP103042">
    <property type="protein sequence ID" value="CAX22056.1"/>
    <property type="molecule type" value="Genomic_DNA"/>
</dbReference>
<dbReference type="PROSITE" id="PS00674">
    <property type="entry name" value="AAA"/>
    <property type="match status" value="1"/>
</dbReference>
<keyword evidence="1" id="KW-0067">ATP-binding</keyword>
<dbReference type="SMART" id="SM00382">
    <property type="entry name" value="AAA"/>
    <property type="match status" value="1"/>
</dbReference>
<accession>C7C990</accession>
<dbReference type="InterPro" id="IPR003959">
    <property type="entry name" value="ATPase_AAA_core"/>
</dbReference>
<dbReference type="Pfam" id="PF01434">
    <property type="entry name" value="Peptidase_M41"/>
    <property type="match status" value="1"/>
</dbReference>
<keyword evidence="1" id="KW-0547">Nucleotide-binding</keyword>
<proteinExistence type="inferred from homology"/>
<sequence>MARREALGEPAREVRSARGPPGTGKTSFCVSLAKSLKLPLNITSASAWFSANGGYLGDVIAAINSAFTNASATGPAVLFIDELDAVLNRDTLDSRHRSFWTPAVTALLLALDSAVSSSANLVVVGATNYPDRLDPALVRPGRLNRVLNIRMPDADAIVGILRQHLGDALPEADLTPFGILGGGASGADIAGWARAAKAAARSAGRTVAMDDVVRQVCPPETRPPETVRAIARHEASHAVLGVVTATGELEVVTVVERGSFAGCTNVRLQNPAMMTSAQVDALAVTQLAGRAADEIWGEPTSGARGERWSDLAVATELLATKAASWGLSGSILYRGDRAEAQALIRADGKFREGVEHDLNRLYARALRLVRENTRVLPVFSRGAKQTV</sequence>
<feature type="domain" description="AAA+ ATPase" evidence="3">
    <location>
        <begin position="11"/>
        <end position="153"/>
    </location>
</feature>
<evidence type="ECO:0000256" key="2">
    <source>
        <dbReference type="SAM" id="MobiDB-lite"/>
    </source>
</evidence>
<dbReference type="GO" id="GO:0016887">
    <property type="term" value="F:ATP hydrolysis activity"/>
    <property type="evidence" value="ECO:0007669"/>
    <property type="project" value="InterPro"/>
</dbReference>
<dbReference type="InterPro" id="IPR027417">
    <property type="entry name" value="P-loop_NTPase"/>
</dbReference>
<dbReference type="PANTHER" id="PTHR23076:SF97">
    <property type="entry name" value="ATP-DEPENDENT ZINC METALLOPROTEASE YME1L1"/>
    <property type="match status" value="1"/>
</dbReference>
<reference evidence="5" key="1">
    <citation type="journal article" date="2009" name="PLoS ONE">
        <title>Methylobacterium genome sequences: a reference blueprint to investigate microbial metabolism of C1 compounds from natural and industrial sources.</title>
        <authorList>
            <person name="Vuilleumier S."/>
            <person name="Chistoserdova L."/>
            <person name="Lee M.-C."/>
            <person name="Bringel F."/>
            <person name="Lajus A."/>
            <person name="Zhou Y."/>
            <person name="Gourion B."/>
            <person name="Barbe V."/>
            <person name="Chang J."/>
            <person name="Cruveiller S."/>
            <person name="Dossat C."/>
            <person name="Gillett W."/>
            <person name="Gruffaz C."/>
            <person name="Haugen E."/>
            <person name="Hourcade E."/>
            <person name="Levy R."/>
            <person name="Mangenot S."/>
            <person name="Muller E."/>
            <person name="Nadalig T."/>
            <person name="Pagni M."/>
            <person name="Penny C."/>
            <person name="Peyraud R."/>
            <person name="Robinson D.G."/>
            <person name="Roche D."/>
            <person name="Rouy Z."/>
            <person name="Saenampechek C."/>
            <person name="Salvignol G."/>
            <person name="Vallenet D."/>
            <person name="Wu Z."/>
            <person name="Marx C.J."/>
            <person name="Vorholt J.A."/>
            <person name="Olson M.V."/>
            <person name="Kaul R."/>
            <person name="Weissenbach J."/>
            <person name="Medigue C."/>
            <person name="Lidstrom M.E."/>
        </authorList>
    </citation>
    <scope>NUCLEOTIDE SEQUENCE [LARGE SCALE GENOMIC DNA]</scope>
    <source>
        <strain evidence="5">DSM 6343 / CIP 106787 / DM4</strain>
    </source>
</reference>
<gene>
    <name evidence="4" type="ORF">METD_I0395</name>
</gene>
<dbReference type="InterPro" id="IPR037219">
    <property type="entry name" value="Peptidase_M41-like"/>
</dbReference>
<dbReference type="GO" id="GO:0030163">
    <property type="term" value="P:protein catabolic process"/>
    <property type="evidence" value="ECO:0007669"/>
    <property type="project" value="TreeGrafter"/>
</dbReference>
<dbReference type="SUPFAM" id="SSF52540">
    <property type="entry name" value="P-loop containing nucleoside triphosphate hydrolases"/>
    <property type="match status" value="1"/>
</dbReference>
<evidence type="ECO:0000259" key="3">
    <source>
        <dbReference type="SMART" id="SM00382"/>
    </source>
</evidence>
<dbReference type="GO" id="GO:0006508">
    <property type="term" value="P:proteolysis"/>
    <property type="evidence" value="ECO:0007669"/>
    <property type="project" value="InterPro"/>
</dbReference>
<dbReference type="HOGENOM" id="CLU_713316_0_0_5"/>
<name>C7C990_METED</name>
<evidence type="ECO:0000313" key="5">
    <source>
        <dbReference type="Proteomes" id="UP000008070"/>
    </source>
</evidence>
<evidence type="ECO:0000313" key="4">
    <source>
        <dbReference type="EMBL" id="CAX22056.1"/>
    </source>
</evidence>
<dbReference type="GO" id="GO:0004176">
    <property type="term" value="F:ATP-dependent peptidase activity"/>
    <property type="evidence" value="ECO:0007669"/>
    <property type="project" value="InterPro"/>
</dbReference>